<feature type="non-terminal residue" evidence="3">
    <location>
        <position position="197"/>
    </location>
</feature>
<gene>
    <name evidence="3" type="ORF">KI387_018048</name>
</gene>
<dbReference type="Gene3D" id="3.40.710.10">
    <property type="entry name" value="DD-peptidase/beta-lactamase superfamily"/>
    <property type="match status" value="1"/>
</dbReference>
<protein>
    <recommendedName>
        <fullName evidence="2">Beta-lactamase-related domain-containing protein</fullName>
    </recommendedName>
</protein>
<name>A0AA38GH25_TAXCH</name>
<evidence type="ECO:0000313" key="4">
    <source>
        <dbReference type="Proteomes" id="UP000824469"/>
    </source>
</evidence>
<dbReference type="InterPro" id="IPR001466">
    <property type="entry name" value="Beta-lactam-related"/>
</dbReference>
<sequence length="197" mass="21760">MCENRVFSMGRSVKLLNNVGFLLFFLLSNVFNGHCTEPVEDEMGRFDQVMKMIMEYVKSPGAQLAVSKGGQLKYFKAFGVADLGTGEPVTTNHVMRYASISKVFAGTAILKLVQEGKLSLDDKPFRFLENLEPPRGAIVDKRLLDITIQNLLQHTGGWNRTATTMDAGFLAASLYASQSLGRPPPPTPNETIRFLKG</sequence>
<dbReference type="Pfam" id="PF00144">
    <property type="entry name" value="Beta-lactamase"/>
    <property type="match status" value="1"/>
</dbReference>
<organism evidence="3 4">
    <name type="scientific">Taxus chinensis</name>
    <name type="common">Chinese yew</name>
    <name type="synonym">Taxus wallichiana var. chinensis</name>
    <dbReference type="NCBI Taxonomy" id="29808"/>
    <lineage>
        <taxon>Eukaryota</taxon>
        <taxon>Viridiplantae</taxon>
        <taxon>Streptophyta</taxon>
        <taxon>Embryophyta</taxon>
        <taxon>Tracheophyta</taxon>
        <taxon>Spermatophyta</taxon>
        <taxon>Pinopsida</taxon>
        <taxon>Pinidae</taxon>
        <taxon>Conifers II</taxon>
        <taxon>Cupressales</taxon>
        <taxon>Taxaceae</taxon>
        <taxon>Taxus</taxon>
    </lineage>
</organism>
<feature type="domain" description="Beta-lactamase-related" evidence="2">
    <location>
        <begin position="48"/>
        <end position="169"/>
    </location>
</feature>
<dbReference type="PANTHER" id="PTHR43283:SF3">
    <property type="entry name" value="BETA-LACTAMASE FAMILY PROTEIN (AFU_ORTHOLOGUE AFUA_5G07500)"/>
    <property type="match status" value="1"/>
</dbReference>
<dbReference type="InterPro" id="IPR012338">
    <property type="entry name" value="Beta-lactam/transpept-like"/>
</dbReference>
<dbReference type="AlphaFoldDB" id="A0AA38GH25"/>
<keyword evidence="1" id="KW-0732">Signal</keyword>
<dbReference type="Proteomes" id="UP000824469">
    <property type="component" value="Unassembled WGS sequence"/>
</dbReference>
<evidence type="ECO:0000259" key="2">
    <source>
        <dbReference type="Pfam" id="PF00144"/>
    </source>
</evidence>
<evidence type="ECO:0000313" key="3">
    <source>
        <dbReference type="EMBL" id="KAH9323409.1"/>
    </source>
</evidence>
<feature type="signal peptide" evidence="1">
    <location>
        <begin position="1"/>
        <end position="35"/>
    </location>
</feature>
<dbReference type="SUPFAM" id="SSF56601">
    <property type="entry name" value="beta-lactamase/transpeptidase-like"/>
    <property type="match status" value="1"/>
</dbReference>
<reference evidence="3 4" key="1">
    <citation type="journal article" date="2021" name="Nat. Plants">
        <title>The Taxus genome provides insights into paclitaxel biosynthesis.</title>
        <authorList>
            <person name="Xiong X."/>
            <person name="Gou J."/>
            <person name="Liao Q."/>
            <person name="Li Y."/>
            <person name="Zhou Q."/>
            <person name="Bi G."/>
            <person name="Li C."/>
            <person name="Du R."/>
            <person name="Wang X."/>
            <person name="Sun T."/>
            <person name="Guo L."/>
            <person name="Liang H."/>
            <person name="Lu P."/>
            <person name="Wu Y."/>
            <person name="Zhang Z."/>
            <person name="Ro D.K."/>
            <person name="Shang Y."/>
            <person name="Huang S."/>
            <person name="Yan J."/>
        </authorList>
    </citation>
    <scope>NUCLEOTIDE SEQUENCE [LARGE SCALE GENOMIC DNA]</scope>
    <source>
        <strain evidence="3">Ta-2019</strain>
    </source>
</reference>
<dbReference type="EMBL" id="JAHRHJ020000003">
    <property type="protein sequence ID" value="KAH9323409.1"/>
    <property type="molecule type" value="Genomic_DNA"/>
</dbReference>
<dbReference type="OMA" id="HEAIRYM"/>
<dbReference type="PANTHER" id="PTHR43283">
    <property type="entry name" value="BETA-LACTAMASE-RELATED"/>
    <property type="match status" value="1"/>
</dbReference>
<dbReference type="InterPro" id="IPR050789">
    <property type="entry name" value="Diverse_Enzym_Activities"/>
</dbReference>
<feature type="chain" id="PRO_5041265016" description="Beta-lactamase-related domain-containing protein" evidence="1">
    <location>
        <begin position="36"/>
        <end position="197"/>
    </location>
</feature>
<proteinExistence type="predicted"/>
<comment type="caution">
    <text evidence="3">The sequence shown here is derived from an EMBL/GenBank/DDBJ whole genome shotgun (WGS) entry which is preliminary data.</text>
</comment>
<evidence type="ECO:0000256" key="1">
    <source>
        <dbReference type="SAM" id="SignalP"/>
    </source>
</evidence>
<keyword evidence="4" id="KW-1185">Reference proteome</keyword>
<accession>A0AA38GH25</accession>